<dbReference type="EMBL" id="FOFD01000008">
    <property type="protein sequence ID" value="SER79401.1"/>
    <property type="molecule type" value="Genomic_DNA"/>
</dbReference>
<name>A0A1H9S327_9EURY</name>
<sequence>MKYVIYLLLASSIAIPGLYIRHVLGIPPTEYQTFWIAIIMLPILIVAEFLPGHELFKESVLSVGLGFTIIICNDLLWKKYRMGKTLAESYDE</sequence>
<dbReference type="AlphaFoldDB" id="A0A1H9S327"/>
<protein>
    <submittedName>
        <fullName evidence="2">Uncharacterized protein</fullName>
    </submittedName>
</protein>
<feature type="transmembrane region" description="Helical" evidence="1">
    <location>
        <begin position="33"/>
        <end position="53"/>
    </location>
</feature>
<evidence type="ECO:0000313" key="3">
    <source>
        <dbReference type="Proteomes" id="UP000199114"/>
    </source>
</evidence>
<keyword evidence="1" id="KW-0812">Transmembrane</keyword>
<feature type="transmembrane region" description="Helical" evidence="1">
    <location>
        <begin position="6"/>
        <end position="24"/>
    </location>
</feature>
<evidence type="ECO:0000313" key="2">
    <source>
        <dbReference type="EMBL" id="SER79401.1"/>
    </source>
</evidence>
<proteinExistence type="predicted"/>
<evidence type="ECO:0000256" key="1">
    <source>
        <dbReference type="SAM" id="Phobius"/>
    </source>
</evidence>
<dbReference type="RefSeq" id="WP_139210988.1">
    <property type="nucleotide sequence ID" value="NZ_FOFD01000008.1"/>
</dbReference>
<feature type="transmembrane region" description="Helical" evidence="1">
    <location>
        <begin position="59"/>
        <end position="77"/>
    </location>
</feature>
<keyword evidence="3" id="KW-1185">Reference proteome</keyword>
<dbReference type="Proteomes" id="UP000199114">
    <property type="component" value="Unassembled WGS sequence"/>
</dbReference>
<keyword evidence="1" id="KW-1133">Transmembrane helix</keyword>
<reference evidence="3" key="1">
    <citation type="submission" date="2016-10" db="EMBL/GenBank/DDBJ databases">
        <authorList>
            <person name="Varghese N."/>
            <person name="Submissions S."/>
        </authorList>
    </citation>
    <scope>NUCLEOTIDE SEQUENCE [LARGE SCALE GENOMIC DNA]</scope>
    <source>
        <strain evidence="3">DSM 25055</strain>
    </source>
</reference>
<gene>
    <name evidence="2" type="ORF">SAMN04489841_4562</name>
</gene>
<accession>A0A1H9S327</accession>
<organism evidence="2 3">
    <name type="scientific">Natrinema salaciae</name>
    <dbReference type="NCBI Taxonomy" id="1186196"/>
    <lineage>
        <taxon>Archaea</taxon>
        <taxon>Methanobacteriati</taxon>
        <taxon>Methanobacteriota</taxon>
        <taxon>Stenosarchaea group</taxon>
        <taxon>Halobacteria</taxon>
        <taxon>Halobacteriales</taxon>
        <taxon>Natrialbaceae</taxon>
        <taxon>Natrinema</taxon>
    </lineage>
</organism>
<keyword evidence="1" id="KW-0472">Membrane</keyword>